<evidence type="ECO:0000313" key="1">
    <source>
        <dbReference type="EMBL" id="KFD52833.1"/>
    </source>
</evidence>
<gene>
    <name evidence="1" type="ORF">M513_06324</name>
    <name evidence="2" type="ORF">M514_06324</name>
</gene>
<dbReference type="EMBL" id="KL363223">
    <property type="protein sequence ID" value="KFD52833.1"/>
    <property type="molecule type" value="Genomic_DNA"/>
</dbReference>
<proteinExistence type="predicted"/>
<organism evidence="2">
    <name type="scientific">Trichuris suis</name>
    <name type="common">pig whipworm</name>
    <dbReference type="NCBI Taxonomy" id="68888"/>
    <lineage>
        <taxon>Eukaryota</taxon>
        <taxon>Metazoa</taxon>
        <taxon>Ecdysozoa</taxon>
        <taxon>Nematoda</taxon>
        <taxon>Enoplea</taxon>
        <taxon>Dorylaimia</taxon>
        <taxon>Trichinellida</taxon>
        <taxon>Trichuridae</taxon>
        <taxon>Trichuris</taxon>
    </lineage>
</organism>
<dbReference type="EMBL" id="KL367547">
    <property type="protein sequence ID" value="KFD64924.1"/>
    <property type="molecule type" value="Genomic_DNA"/>
</dbReference>
<dbReference type="AlphaFoldDB" id="A0A085N628"/>
<keyword evidence="3" id="KW-1185">Reference proteome</keyword>
<reference evidence="2 3" key="1">
    <citation type="journal article" date="2014" name="Nat. Genet.">
        <title>Genome and transcriptome of the porcine whipworm Trichuris suis.</title>
        <authorList>
            <person name="Jex A.R."/>
            <person name="Nejsum P."/>
            <person name="Schwarz E.M."/>
            <person name="Hu L."/>
            <person name="Young N.D."/>
            <person name="Hall R.S."/>
            <person name="Korhonen P.K."/>
            <person name="Liao S."/>
            <person name="Thamsborg S."/>
            <person name="Xia J."/>
            <person name="Xu P."/>
            <person name="Wang S."/>
            <person name="Scheerlinck J.P."/>
            <person name="Hofmann A."/>
            <person name="Sternberg P.W."/>
            <person name="Wang J."/>
            <person name="Gasser R.B."/>
        </authorList>
    </citation>
    <scope>NUCLEOTIDE SEQUENCE [LARGE SCALE GENOMIC DNA]</scope>
    <source>
        <strain evidence="2">DCEP-RM93F</strain>
        <strain evidence="1">DCEP-RM93M</strain>
    </source>
</reference>
<dbReference type="Proteomes" id="UP000030758">
    <property type="component" value="Unassembled WGS sequence"/>
</dbReference>
<name>A0A085N628_9BILA</name>
<evidence type="ECO:0000313" key="3">
    <source>
        <dbReference type="Proteomes" id="UP000030764"/>
    </source>
</evidence>
<dbReference type="Proteomes" id="UP000030764">
    <property type="component" value="Unassembled WGS sequence"/>
</dbReference>
<protein>
    <submittedName>
        <fullName evidence="2">Uncharacterized protein</fullName>
    </submittedName>
</protein>
<evidence type="ECO:0000313" key="2">
    <source>
        <dbReference type="EMBL" id="KFD64924.1"/>
    </source>
</evidence>
<accession>A0A085N628</accession>
<sequence length="60" mass="6669">MDDNCETFAEANRQVQDALGCYREIYKGMKSVQTNLDTFLKRPTPGSLAVVTALPSSSYH</sequence>